<dbReference type="AlphaFoldDB" id="A0A3R9F4Q3"/>
<name>A0A3R9F4Q3_9VIBR</name>
<keyword evidence="3" id="KW-1185">Reference proteome</keyword>
<dbReference type="EMBL" id="RSFA01000103">
    <property type="protein sequence ID" value="RSD29854.1"/>
    <property type="molecule type" value="Genomic_DNA"/>
</dbReference>
<dbReference type="InterPro" id="IPR028208">
    <property type="entry name" value="Effector_pro_NleD-like"/>
</dbReference>
<evidence type="ECO:0000313" key="3">
    <source>
        <dbReference type="Proteomes" id="UP000269041"/>
    </source>
</evidence>
<dbReference type="Pfam" id="PF14891">
    <property type="entry name" value="Peptidase_M91"/>
    <property type="match status" value="1"/>
</dbReference>
<dbReference type="Gene3D" id="3.90.1240.10">
    <property type="entry name" value="Metalloproteases ('zincins'), catalytic domain like"/>
    <property type="match status" value="1"/>
</dbReference>
<feature type="region of interest" description="Disordered" evidence="1">
    <location>
        <begin position="320"/>
        <end position="349"/>
    </location>
</feature>
<gene>
    <name evidence="2" type="ORF">EJA03_16920</name>
</gene>
<proteinExistence type="predicted"/>
<sequence length="539" mass="60055">MKRLLGILLYIYTTHAVGALYYGPADGKTIIDIGDPKGYLFKIEKGIYVQSTSQDYIKNITNLLDQIKSTPSGRAILHQVSHYHPLPLPGQSRALPFSKSSAPENVLKKIHVVINEATGNKNFVTEPLVTELSYISHQSNGLGVPARIYFNPNTEVVIPGTRETIKPSVALGHELVHARDYLSGGLPTGLRTVSHIAPVDGVDEQGMIFRQGDRVEFQLARKEFEATGIAYRNKESTTEIKKLTITRQRSIERRESYGDLWHQAKKQGNVSRAEYKEVKTNLALLKKEKPVTEYHLAKELGAPTRDMYWPSRMLPYQHVDSPSLGSRSTSSLGSRSTSMLRRRPGKVSALAERTHTTTSYLDNSENPLVVVSSSVFSDHNKSPKINRDAKNIIDIALATDSDIVVLEGDEFRRLSYGKKRFIRELQLKAIASATNNSSIEVKFVSMGTSELTGEGVVSLRQAIHVALFAPNNEVNAIRLAQYISGQGTSLMVNHTGELTSHARIHPFQLKQEWADLALQQDVTLIPEKPLPRLKKCWSL</sequence>
<dbReference type="Proteomes" id="UP000269041">
    <property type="component" value="Unassembled WGS sequence"/>
</dbReference>
<accession>A0A3R9F4Q3</accession>
<evidence type="ECO:0000313" key="2">
    <source>
        <dbReference type="EMBL" id="RSD29854.1"/>
    </source>
</evidence>
<protein>
    <submittedName>
        <fullName evidence="2">Uncharacterized protein</fullName>
    </submittedName>
</protein>
<dbReference type="OrthoDB" id="5822147at2"/>
<comment type="caution">
    <text evidence="2">The sequence shown here is derived from an EMBL/GenBank/DDBJ whole genome shotgun (WGS) entry which is preliminary data.</text>
</comment>
<organism evidence="2 3">
    <name type="scientific">Vibrio pectenicida</name>
    <dbReference type="NCBI Taxonomy" id="62763"/>
    <lineage>
        <taxon>Bacteria</taxon>
        <taxon>Pseudomonadati</taxon>
        <taxon>Pseudomonadota</taxon>
        <taxon>Gammaproteobacteria</taxon>
        <taxon>Vibrionales</taxon>
        <taxon>Vibrionaceae</taxon>
        <taxon>Vibrio</taxon>
    </lineage>
</organism>
<evidence type="ECO:0000256" key="1">
    <source>
        <dbReference type="SAM" id="MobiDB-lite"/>
    </source>
</evidence>
<feature type="compositionally biased region" description="Low complexity" evidence="1">
    <location>
        <begin position="321"/>
        <end position="339"/>
    </location>
</feature>
<reference evidence="2 3" key="1">
    <citation type="submission" date="2018-12" db="EMBL/GenBank/DDBJ databases">
        <title>Genomic taxonomy of the Vibrionaceae family.</title>
        <authorList>
            <person name="Gomez-Gil B."/>
            <person name="Enciso-Ibarra K."/>
        </authorList>
    </citation>
    <scope>NUCLEOTIDE SEQUENCE [LARGE SCALE GENOMIC DNA]</scope>
    <source>
        <strain evidence="2 3">CAIM 594</strain>
    </source>
</reference>
<dbReference type="SUPFAM" id="SSF55486">
    <property type="entry name" value="Metalloproteases ('zincins'), catalytic domain"/>
    <property type="match status" value="1"/>
</dbReference>
<dbReference type="RefSeq" id="WP_125322916.1">
    <property type="nucleotide sequence ID" value="NZ_AP024890.1"/>
</dbReference>